<dbReference type="RefSeq" id="XP_045281093.1">
    <property type="nucleotide sequence ID" value="XM_045420666.1"/>
</dbReference>
<keyword evidence="1" id="KW-1133">Transmembrane helix</keyword>
<proteinExistence type="predicted"/>
<protein>
    <recommendedName>
        <fullName evidence="2">DUF7053 domain-containing protein</fullName>
    </recommendedName>
</protein>
<gene>
    <name evidence="3" type="ORF">BDCG_05011</name>
</gene>
<reference evidence="4" key="2">
    <citation type="journal article" date="2015" name="PLoS Genet.">
        <title>The dynamic genome and transcriptome of the human fungal pathogen Blastomyces and close relative Emmonsia.</title>
        <authorList>
            <person name="Munoz J.F."/>
            <person name="Gauthier G.M."/>
            <person name="Desjardins C.A."/>
            <person name="Gallo J.E."/>
            <person name="Holder J."/>
            <person name="Sullivan T.D."/>
            <person name="Marty A.J."/>
            <person name="Carmen J.C."/>
            <person name="Chen Z."/>
            <person name="Ding L."/>
            <person name="Gujja S."/>
            <person name="Magrini V."/>
            <person name="Misas E."/>
            <person name="Mitreva M."/>
            <person name="Priest M."/>
            <person name="Saif S."/>
            <person name="Whiston E.A."/>
            <person name="Young S."/>
            <person name="Zeng Q."/>
            <person name="Goldman W.E."/>
            <person name="Mardis E.R."/>
            <person name="Taylor J.W."/>
            <person name="McEwen J.G."/>
            <person name="Clay O.K."/>
            <person name="Klein B.S."/>
            <person name="Cuomo C.A."/>
        </authorList>
    </citation>
    <scope>NUCLEOTIDE SEQUENCE [LARGE SCALE GENOMIC DNA]</scope>
    <source>
        <strain evidence="4">ER-3 / ATCC MYA-2586</strain>
    </source>
</reference>
<evidence type="ECO:0000259" key="2">
    <source>
        <dbReference type="Pfam" id="PF23155"/>
    </source>
</evidence>
<dbReference type="Pfam" id="PF23155">
    <property type="entry name" value="DUF7053"/>
    <property type="match status" value="1"/>
</dbReference>
<dbReference type="PANTHER" id="PTHR38117:SF2">
    <property type="entry name" value="NACHT AND WD40 DOMAIN PROTEIN"/>
    <property type="match status" value="1"/>
</dbReference>
<keyword evidence="1" id="KW-0812">Transmembrane</keyword>
<dbReference type="RefSeq" id="XP_045281094.1">
    <property type="nucleotide sequence ID" value="XM_045420667.1"/>
</dbReference>
<dbReference type="InterPro" id="IPR055481">
    <property type="entry name" value="DUF7053"/>
</dbReference>
<evidence type="ECO:0000313" key="3">
    <source>
        <dbReference type="EMBL" id="OAT01366.1"/>
    </source>
</evidence>
<dbReference type="EMBL" id="EQ999977">
    <property type="protein sequence ID" value="OAT01365.1"/>
    <property type="molecule type" value="Genomic_DNA"/>
</dbReference>
<feature type="transmembrane region" description="Helical" evidence="1">
    <location>
        <begin position="97"/>
        <end position="122"/>
    </location>
</feature>
<name>A0ABX2VWF8_AJEDR</name>
<sequence>MLRLALHGRTQNSGTLEPSLNPFAGCGGFCYLERFENNFLISFSFSPPNFTFLSKLAPHLALNHLSPPRPHNSVRYVYRAKGPALDTYTRFFQPFSFFLLILILFFFFFFLLFSFLFFPFSLSVCVPPRLKKKLCLLHHIFRNKKSYRMRRRKKKTMFKRIIFTTVTPLPPHIPRNIVIETLHAHNEMIELNPLVIRHGRCKAPPNAPPDEFHCTWYQLTDKIHYLPGGIIRGNVTYKACFHDLPRGLQTHIYAPTGLDIRNRWAVCGNMPGEPREPVELGLTNVPREGLFLREDVDMRCNIFAASFVKKTLKEAHAVLVERLIMKADLLKGNSDTLYSPLPSPQQQHSLYLNQICSSADGSHTSAPCLSLCPSPVCPQPSMSVAGATTPTAAYHPSPAFPPVRPATAIDTSPSLGYFGGGPVHYPTSPLLTYYPHSPVSPIQVGCHPFDQGLASTQPVELDSAELQPARAKAYAAATAAAATAARQAADSNFIMVTPPSPPPHIHELE</sequence>
<dbReference type="EMBL" id="EQ999977">
    <property type="protein sequence ID" value="OAT01366.1"/>
    <property type="molecule type" value="Genomic_DNA"/>
</dbReference>
<dbReference type="EMBL" id="EQ999977">
    <property type="protein sequence ID" value="OAT01367.1"/>
    <property type="molecule type" value="Genomic_DNA"/>
</dbReference>
<dbReference type="PANTHER" id="PTHR38117">
    <property type="entry name" value="NACHT AND WD40 DOMAIN PROTEIN"/>
    <property type="match status" value="1"/>
</dbReference>
<dbReference type="Proteomes" id="UP000002039">
    <property type="component" value="Unassembled WGS sequence"/>
</dbReference>
<evidence type="ECO:0000313" key="4">
    <source>
        <dbReference type="Proteomes" id="UP000002039"/>
    </source>
</evidence>
<accession>A0ABX2VWF8</accession>
<keyword evidence="4" id="KW-1185">Reference proteome</keyword>
<evidence type="ECO:0000256" key="1">
    <source>
        <dbReference type="SAM" id="Phobius"/>
    </source>
</evidence>
<feature type="domain" description="DUF7053" evidence="2">
    <location>
        <begin position="159"/>
        <end position="328"/>
    </location>
</feature>
<reference evidence="3" key="1">
    <citation type="submission" date="2009-02" db="EMBL/GenBank/DDBJ databases">
        <title>The Genome Sequence of Blastomyces dermatitidis strain ER-3.</title>
        <authorList>
            <consortium name="The Broad Institute Genome Sequencing Platform"/>
            <consortium name="Broad Institute Microbial Sequencing Center."/>
            <person name="Champion M."/>
            <person name="Cuomo C."/>
            <person name="Ma L.-J."/>
            <person name="Henn M.R."/>
            <person name="Klein B."/>
            <person name="Goldman B."/>
            <person name="Young S."/>
            <person name="Kodira C.D."/>
            <person name="Zeng Q."/>
            <person name="Koehrsen M."/>
            <person name="Alvarado L."/>
            <person name="Berlin A.M."/>
            <person name="Heiman D.I."/>
            <person name="Hepburn T.A."/>
            <person name="Saif S."/>
            <person name="Shea T.D."/>
            <person name="Shenoy N."/>
            <person name="Sykes S."/>
            <person name="Galagan J."/>
            <person name="Nusbaum C."/>
            <person name="Birren B."/>
        </authorList>
    </citation>
    <scope>NUCLEOTIDE SEQUENCE</scope>
    <source>
        <strain evidence="3">ER-3</strain>
    </source>
</reference>
<keyword evidence="1" id="KW-0472">Membrane</keyword>
<dbReference type="GeneID" id="69027073"/>
<organism evidence="3 4">
    <name type="scientific">Ajellomyces dermatitidis (strain ER-3 / ATCC MYA-2586)</name>
    <name type="common">Blastomyces dermatitidis</name>
    <dbReference type="NCBI Taxonomy" id="559297"/>
    <lineage>
        <taxon>Eukaryota</taxon>
        <taxon>Fungi</taxon>
        <taxon>Dikarya</taxon>
        <taxon>Ascomycota</taxon>
        <taxon>Pezizomycotina</taxon>
        <taxon>Eurotiomycetes</taxon>
        <taxon>Eurotiomycetidae</taxon>
        <taxon>Onygenales</taxon>
        <taxon>Ajellomycetaceae</taxon>
        <taxon>Blastomyces</taxon>
    </lineage>
</organism>
<dbReference type="RefSeq" id="XP_045281092.1">
    <property type="nucleotide sequence ID" value="XM_045420665.1"/>
</dbReference>